<feature type="compositionally biased region" description="Basic and acidic residues" evidence="1">
    <location>
        <begin position="52"/>
        <end position="71"/>
    </location>
</feature>
<feature type="compositionally biased region" description="Low complexity" evidence="1">
    <location>
        <begin position="33"/>
        <end position="51"/>
    </location>
</feature>
<proteinExistence type="predicted"/>
<evidence type="ECO:0000256" key="1">
    <source>
        <dbReference type="SAM" id="MobiDB-lite"/>
    </source>
</evidence>
<gene>
    <name evidence="2" type="ORF">EVAR_86976_1</name>
</gene>
<dbReference type="EMBL" id="BGZK01000488">
    <property type="protein sequence ID" value="GBP46723.1"/>
    <property type="molecule type" value="Genomic_DNA"/>
</dbReference>
<reference evidence="2 3" key="1">
    <citation type="journal article" date="2019" name="Commun. Biol.">
        <title>The bagworm genome reveals a unique fibroin gene that provides high tensile strength.</title>
        <authorList>
            <person name="Kono N."/>
            <person name="Nakamura H."/>
            <person name="Ohtoshi R."/>
            <person name="Tomita M."/>
            <person name="Numata K."/>
            <person name="Arakawa K."/>
        </authorList>
    </citation>
    <scope>NUCLEOTIDE SEQUENCE [LARGE SCALE GENOMIC DNA]</scope>
</reference>
<sequence length="110" mass="11821">MQYSSNSRRSRWPRSFKKLCKLRSIAVAARVPAVAERSRSTAGDDATTARGARAEARVKSEGKARREDADRGAVAAIRTTYGGTLRAQRSARPAGEGRGAVDNEITRAGC</sequence>
<name>A0A4C1W6T2_EUMVA</name>
<evidence type="ECO:0000313" key="2">
    <source>
        <dbReference type="EMBL" id="GBP46723.1"/>
    </source>
</evidence>
<feature type="region of interest" description="Disordered" evidence="1">
    <location>
        <begin position="33"/>
        <end position="71"/>
    </location>
</feature>
<keyword evidence="3" id="KW-1185">Reference proteome</keyword>
<feature type="region of interest" description="Disordered" evidence="1">
    <location>
        <begin position="84"/>
        <end position="110"/>
    </location>
</feature>
<dbReference type="AlphaFoldDB" id="A0A4C1W6T2"/>
<organism evidence="2 3">
    <name type="scientific">Eumeta variegata</name>
    <name type="common">Bagworm moth</name>
    <name type="synonym">Eumeta japonica</name>
    <dbReference type="NCBI Taxonomy" id="151549"/>
    <lineage>
        <taxon>Eukaryota</taxon>
        <taxon>Metazoa</taxon>
        <taxon>Ecdysozoa</taxon>
        <taxon>Arthropoda</taxon>
        <taxon>Hexapoda</taxon>
        <taxon>Insecta</taxon>
        <taxon>Pterygota</taxon>
        <taxon>Neoptera</taxon>
        <taxon>Endopterygota</taxon>
        <taxon>Lepidoptera</taxon>
        <taxon>Glossata</taxon>
        <taxon>Ditrysia</taxon>
        <taxon>Tineoidea</taxon>
        <taxon>Psychidae</taxon>
        <taxon>Oiketicinae</taxon>
        <taxon>Eumeta</taxon>
    </lineage>
</organism>
<evidence type="ECO:0000313" key="3">
    <source>
        <dbReference type="Proteomes" id="UP000299102"/>
    </source>
</evidence>
<dbReference type="Proteomes" id="UP000299102">
    <property type="component" value="Unassembled WGS sequence"/>
</dbReference>
<accession>A0A4C1W6T2</accession>
<feature type="compositionally biased region" description="Basic and acidic residues" evidence="1">
    <location>
        <begin position="99"/>
        <end position="110"/>
    </location>
</feature>
<comment type="caution">
    <text evidence="2">The sequence shown here is derived from an EMBL/GenBank/DDBJ whole genome shotgun (WGS) entry which is preliminary data.</text>
</comment>
<protein>
    <submittedName>
        <fullName evidence="2">Uncharacterized protein</fullName>
    </submittedName>
</protein>